<organism evidence="1 2">
    <name type="scientific">Agrococcus jenensis</name>
    <dbReference type="NCBI Taxonomy" id="46353"/>
    <lineage>
        <taxon>Bacteria</taxon>
        <taxon>Bacillati</taxon>
        <taxon>Actinomycetota</taxon>
        <taxon>Actinomycetes</taxon>
        <taxon>Micrococcales</taxon>
        <taxon>Microbacteriaceae</taxon>
        <taxon>Agrococcus</taxon>
    </lineage>
</organism>
<dbReference type="PANTHER" id="PTHR11669">
    <property type="entry name" value="REPLICATION FACTOR C / DNA POLYMERASE III GAMMA-TAU SUBUNIT"/>
    <property type="match status" value="1"/>
</dbReference>
<comment type="caution">
    <text evidence="1">The sequence shown here is derived from an EMBL/GenBank/DDBJ whole genome shotgun (WGS) entry which is preliminary data.</text>
</comment>
<gene>
    <name evidence="1" type="ORF">EDD26_0350</name>
</gene>
<evidence type="ECO:0000313" key="2">
    <source>
        <dbReference type="Proteomes" id="UP000275456"/>
    </source>
</evidence>
<dbReference type="EMBL" id="RKHJ01000001">
    <property type="protein sequence ID" value="ROR64997.1"/>
    <property type="molecule type" value="Genomic_DNA"/>
</dbReference>
<sequence>MAAADERVRMASGWDASVGQADAVAQLQRAAAVDPDVDGSGAMTHAWLLTGPPGSGRSNLAYAFAAALLSPPTGIDEGVATLVEARTHPDLVTLSTEGVLITIAQARAVVQRASLAPSTARYRVIVVEDADRMAERTSNALLKALEEPPPETVWILCAPSEADLLPTIRSRVRTLTLQVPDPAAVAQLLIDRDGVAPEVAARAAREAQSHIGMARRLATSEEARARRAETLQIAMRVSTAASAVLAAARYVEIATADADALSAERDEAERAQALHQLGIEPGGTVPPALRRQLKELEDAQKQRAKRGMRDGVDRILVDLLSLYRDILMTQLGVGSDLVNEAMRPTVLAAAAYLQRAAVIDVLDSIRIARERIEANVPPVLALEAMLVRAARAAQRR</sequence>
<dbReference type="InterPro" id="IPR027417">
    <property type="entry name" value="P-loop_NTPase"/>
</dbReference>
<dbReference type="PANTHER" id="PTHR11669:SF8">
    <property type="entry name" value="DNA POLYMERASE III SUBUNIT DELTA"/>
    <property type="match status" value="1"/>
</dbReference>
<dbReference type="Proteomes" id="UP000275456">
    <property type="component" value="Unassembled WGS sequence"/>
</dbReference>
<protein>
    <submittedName>
        <fullName evidence="1">DNA polymerase-3 subunit delta</fullName>
    </submittedName>
</protein>
<reference evidence="1 2" key="1">
    <citation type="submission" date="2018-11" db="EMBL/GenBank/DDBJ databases">
        <title>Sequencing the genomes of 1000 actinobacteria strains.</title>
        <authorList>
            <person name="Klenk H.-P."/>
        </authorList>
    </citation>
    <scope>NUCLEOTIDE SEQUENCE [LARGE SCALE GENOMIC DNA]</scope>
    <source>
        <strain evidence="1 2">DSM 9580</strain>
    </source>
</reference>
<evidence type="ECO:0000313" key="1">
    <source>
        <dbReference type="EMBL" id="ROR64997.1"/>
    </source>
</evidence>
<accession>A0A3N2APL4</accession>
<keyword evidence="2" id="KW-1185">Reference proteome</keyword>
<dbReference type="Pfam" id="PF13177">
    <property type="entry name" value="DNA_pol3_delta2"/>
    <property type="match status" value="1"/>
</dbReference>
<name>A0A3N2APL4_9MICO</name>
<dbReference type="SUPFAM" id="SSF52540">
    <property type="entry name" value="P-loop containing nucleoside triphosphate hydrolases"/>
    <property type="match status" value="1"/>
</dbReference>
<dbReference type="NCBIfam" id="NF005926">
    <property type="entry name" value="PRK07940.1"/>
    <property type="match status" value="1"/>
</dbReference>
<dbReference type="InterPro" id="IPR050238">
    <property type="entry name" value="DNA_Rep/Repair_Clamp_Loader"/>
</dbReference>
<dbReference type="Gene3D" id="3.40.50.300">
    <property type="entry name" value="P-loop containing nucleotide triphosphate hydrolases"/>
    <property type="match status" value="1"/>
</dbReference>
<dbReference type="AlphaFoldDB" id="A0A3N2APL4"/>
<proteinExistence type="predicted"/>
<dbReference type="GO" id="GO:0006261">
    <property type="term" value="P:DNA-templated DNA replication"/>
    <property type="evidence" value="ECO:0007669"/>
    <property type="project" value="TreeGrafter"/>
</dbReference>